<dbReference type="PANTHER" id="PTHR42648">
    <property type="entry name" value="TRANSPOSASE, PUTATIVE-RELATED"/>
    <property type="match status" value="1"/>
</dbReference>
<gene>
    <name evidence="9" type="ORF">Agub_g12052</name>
</gene>
<dbReference type="InterPro" id="IPR001878">
    <property type="entry name" value="Znf_CCHC"/>
</dbReference>
<dbReference type="PROSITE" id="PS50158">
    <property type="entry name" value="ZF_CCHC"/>
    <property type="match status" value="1"/>
</dbReference>
<dbReference type="InterPro" id="IPR057670">
    <property type="entry name" value="SH3_retrovirus"/>
</dbReference>
<dbReference type="Pfam" id="PF22936">
    <property type="entry name" value="Pol_BBD"/>
    <property type="match status" value="1"/>
</dbReference>
<feature type="compositionally biased region" description="Low complexity" evidence="6">
    <location>
        <begin position="882"/>
        <end position="894"/>
    </location>
</feature>
<dbReference type="GO" id="GO:0003676">
    <property type="term" value="F:nucleic acid binding"/>
    <property type="evidence" value="ECO:0007669"/>
    <property type="project" value="InterPro"/>
</dbReference>
<evidence type="ECO:0000313" key="9">
    <source>
        <dbReference type="EMBL" id="GFR49945.1"/>
    </source>
</evidence>
<dbReference type="InterPro" id="IPR025724">
    <property type="entry name" value="GAG-pre-integrase_dom"/>
</dbReference>
<feature type="domain" description="Integrase catalytic" evidence="8">
    <location>
        <begin position="563"/>
        <end position="739"/>
    </location>
</feature>
<dbReference type="GO" id="GO:0015074">
    <property type="term" value="P:DNA integration"/>
    <property type="evidence" value="ECO:0007669"/>
    <property type="project" value="InterPro"/>
</dbReference>
<keyword evidence="2" id="KW-0479">Metal-binding</keyword>
<dbReference type="GO" id="GO:0008270">
    <property type="term" value="F:zinc ion binding"/>
    <property type="evidence" value="ECO:0007669"/>
    <property type="project" value="UniProtKB-KW"/>
</dbReference>
<dbReference type="Gene3D" id="3.30.420.10">
    <property type="entry name" value="Ribonuclease H-like superfamily/Ribonuclease H"/>
    <property type="match status" value="1"/>
</dbReference>
<dbReference type="InterPro" id="IPR054722">
    <property type="entry name" value="PolX-like_BBD"/>
</dbReference>
<dbReference type="PROSITE" id="PS50994">
    <property type="entry name" value="INTEGRASE"/>
    <property type="match status" value="1"/>
</dbReference>
<name>A0AAD3DXM7_9CHLO</name>
<proteinExistence type="predicted"/>
<feature type="compositionally biased region" description="Gly residues" evidence="6">
    <location>
        <begin position="246"/>
        <end position="292"/>
    </location>
</feature>
<evidence type="ECO:0000256" key="1">
    <source>
        <dbReference type="ARBA" id="ARBA00022670"/>
    </source>
</evidence>
<evidence type="ECO:0000256" key="4">
    <source>
        <dbReference type="ARBA" id="ARBA00022801"/>
    </source>
</evidence>
<evidence type="ECO:0000256" key="2">
    <source>
        <dbReference type="ARBA" id="ARBA00022723"/>
    </source>
</evidence>
<evidence type="ECO:0000313" key="10">
    <source>
        <dbReference type="Proteomes" id="UP001054857"/>
    </source>
</evidence>
<dbReference type="CDD" id="cd09272">
    <property type="entry name" value="RNase_HI_RT_Ty1"/>
    <property type="match status" value="1"/>
</dbReference>
<dbReference type="SUPFAM" id="SSF56672">
    <property type="entry name" value="DNA/RNA polymerases"/>
    <property type="match status" value="1"/>
</dbReference>
<keyword evidence="3" id="KW-0064">Aspartyl protease</keyword>
<dbReference type="InterPro" id="IPR001584">
    <property type="entry name" value="Integrase_cat-core"/>
</dbReference>
<keyword evidence="10" id="KW-1185">Reference proteome</keyword>
<comment type="caution">
    <text evidence="9">The sequence shown here is derived from an EMBL/GenBank/DDBJ whole genome shotgun (WGS) entry which is preliminary data.</text>
</comment>
<reference evidence="9 10" key="1">
    <citation type="journal article" date="2021" name="Sci. Rep.">
        <title>Genome sequencing of the multicellular alga Astrephomene provides insights into convergent evolution of germ-soma differentiation.</title>
        <authorList>
            <person name="Yamashita S."/>
            <person name="Yamamoto K."/>
            <person name="Matsuzaki R."/>
            <person name="Suzuki S."/>
            <person name="Yamaguchi H."/>
            <person name="Hirooka S."/>
            <person name="Minakuchi Y."/>
            <person name="Miyagishima S."/>
            <person name="Kawachi M."/>
            <person name="Toyoda A."/>
            <person name="Nozaki H."/>
        </authorList>
    </citation>
    <scope>NUCLEOTIDE SEQUENCE [LARGE SCALE GENOMIC DNA]</scope>
    <source>
        <strain evidence="9 10">NIES-4017</strain>
    </source>
</reference>
<dbReference type="Pfam" id="PF14223">
    <property type="entry name" value="Retrotran_gag_2"/>
    <property type="match status" value="1"/>
</dbReference>
<evidence type="ECO:0000256" key="3">
    <source>
        <dbReference type="ARBA" id="ARBA00022750"/>
    </source>
</evidence>
<keyword evidence="4" id="KW-0378">Hydrolase</keyword>
<organism evidence="9 10">
    <name type="scientific">Astrephomene gubernaculifera</name>
    <dbReference type="NCBI Taxonomy" id="47775"/>
    <lineage>
        <taxon>Eukaryota</taxon>
        <taxon>Viridiplantae</taxon>
        <taxon>Chlorophyta</taxon>
        <taxon>core chlorophytes</taxon>
        <taxon>Chlorophyceae</taxon>
        <taxon>CS clade</taxon>
        <taxon>Chlamydomonadales</taxon>
        <taxon>Astrephomenaceae</taxon>
        <taxon>Astrephomene</taxon>
    </lineage>
</organism>
<protein>
    <submittedName>
        <fullName evidence="9">Uncharacterized protein</fullName>
    </submittedName>
</protein>
<keyword evidence="5" id="KW-0863">Zinc-finger</keyword>
<dbReference type="InterPro" id="IPR039537">
    <property type="entry name" value="Retrotran_Ty1/copia-like"/>
</dbReference>
<keyword evidence="1" id="KW-0645">Protease</keyword>
<dbReference type="Proteomes" id="UP001054857">
    <property type="component" value="Unassembled WGS sequence"/>
</dbReference>
<feature type="compositionally biased region" description="Gly residues" evidence="6">
    <location>
        <begin position="299"/>
        <end position="314"/>
    </location>
</feature>
<evidence type="ECO:0000259" key="8">
    <source>
        <dbReference type="PROSITE" id="PS50994"/>
    </source>
</evidence>
<dbReference type="InterPro" id="IPR043502">
    <property type="entry name" value="DNA/RNA_pol_sf"/>
</dbReference>
<dbReference type="Pfam" id="PF13976">
    <property type="entry name" value="gag_pre-integrs"/>
    <property type="match status" value="1"/>
</dbReference>
<accession>A0AAD3DXM7</accession>
<dbReference type="InterPro" id="IPR036397">
    <property type="entry name" value="RNaseH_sf"/>
</dbReference>
<dbReference type="EMBL" id="BMAR01000033">
    <property type="protein sequence ID" value="GFR49945.1"/>
    <property type="molecule type" value="Genomic_DNA"/>
</dbReference>
<evidence type="ECO:0000259" key="7">
    <source>
        <dbReference type="PROSITE" id="PS50158"/>
    </source>
</evidence>
<evidence type="ECO:0000256" key="5">
    <source>
        <dbReference type="PROSITE-ProRule" id="PRU00047"/>
    </source>
</evidence>
<dbReference type="SUPFAM" id="SSF53098">
    <property type="entry name" value="Ribonuclease H-like"/>
    <property type="match status" value="1"/>
</dbReference>
<dbReference type="Pfam" id="PF07727">
    <property type="entry name" value="RVT_2"/>
    <property type="match status" value="1"/>
</dbReference>
<dbReference type="PANTHER" id="PTHR42648:SF28">
    <property type="entry name" value="TRANSPOSON-ENCODED PROTEIN WITH RIBONUCLEASE H-LIKE AND RETROVIRUS ZINC FINGER-LIKE DOMAINS"/>
    <property type="match status" value="1"/>
</dbReference>
<sequence length="1471" mass="160832">MGIDLGLESKLWLDEKNWAIWSMSMKDFLTLHGVNVALENPDTAVPEMHKKAAAYIRNSVAYKFRLQLTKYERANEVWSALEKLIRPNTETRLYELDLQIRDLRKKDSESIADFFARCYQTRDELRAAGGTFDEGQFRRAILMGLPREFQLTRALLLKSDEKDLNKMEQLLLEQEHTNRHDMLLDSSAFTGAVVGAQQHGSAASGVECFYCFTHGHIKKDCGVRISDEQAGIYRRNIRQPASSSSSGGGGSSGGGWHGGGGGGSGGGSSSSGGGGSYEGGYSGGYGSSGSRGGGRRGGRGWFGFRGGGKGGGSGNQRPGKQAVLVAQPVFSECVAVANWNSSDSYPDVVIIDSGCFCHLTSQRELLHDFSSSSSVASIEWGNGARSPVKGIGTLRLESSTGYIVHLENTLYVPDSSLTLLSVIQVMDAGAELHFANGNVEISYNGDVLLTGSKQCRAIIADAQLQVACSSCSSRGYAAGISGGAWSSLDYDLGKCAYGSNSASSGSLGSALLWHRRYGHRGFRAMSDMARHGMVKGMDASQEEFEAAQRGSFCETCVTAKQPRFPYPAGGEKVKNALELLHTDVCGPLPVEGFGGGRYVLTVLDEATALSVVRIISNKWNVAEELVGIIELLENQHPDGGKVKGLQSDRGGEYISQEVVCYLRRRGIMPYKSAPYSPQQNGSAERLNRTLLESTRALLQDSGMPAKYWPEALVMANALRNAAPVAGRNKTPRELFYGTKPDVSMFRVFGCEAFVHVPSQQRNKLEPVSRKGTFVGYERGSDAWRVLVDGRIVVSRNVTFNERKRGPAALQQNGIAEEDATLHGAGITLRDFEAAAELPPQPVEVQQQQVEQPAADPGEAPEVHEMGEQQAGIAGEDEEPAELQEAAEPAAAEMPDAGDGEQGELLDPASRRNRGVAPKRYSPPPFRVARPVWYDHINQLAAAAAVEAAKSIAARKVGSADPTTYEQAIVAPDAMEWIQAMNEEMASLAANGTMRLEKPPSHITPIGVRWVYKRKYNANGSIERYKARLVAKGYSQREGIDYTEVYAPTGRMVTLRVLLSRAAAEDLELHQLDVCTAFLNGELAETVYVDQPQGYSNGDDSMKCRLLKALYGLKQAPRAWHDKLKSELEKLGFKQSAADPALFLRDDMGGEIDLLMHVDDLLLAAPNVTTMKQVKLEIGQCFDVRDLGEASYYLGMEIRRNRSMRELTLTQERYTKQLLQRFGMEDCQPRATPLTMAARLERASEEQPAMDDGSKFRELIGGLMYLSNGTRPDIAQVTNALARYMSKPTEQHWRYGLNVLRYLAGTVGIGLRFSGNCAGHFEGYCDADWAGDLDTRRSTTGYVFLHGGAAVSWSSKIQPTVAVSTVEAEYMAASSATREALSLQKLAHEFGMELAPIEIWSDNQGAISLIKNPIVSARSKHIDVQHHFVRERMAREEVKFKYCPTDSMVADVLTKPVVESKFVKFRQMMGIT</sequence>
<dbReference type="InterPro" id="IPR012337">
    <property type="entry name" value="RNaseH-like_sf"/>
</dbReference>
<dbReference type="GO" id="GO:0006508">
    <property type="term" value="P:proteolysis"/>
    <property type="evidence" value="ECO:0007669"/>
    <property type="project" value="UniProtKB-KW"/>
</dbReference>
<keyword evidence="5" id="KW-0862">Zinc</keyword>
<dbReference type="InterPro" id="IPR013103">
    <property type="entry name" value="RVT_2"/>
</dbReference>
<feature type="domain" description="CCHC-type" evidence="7">
    <location>
        <begin position="208"/>
        <end position="221"/>
    </location>
</feature>
<feature type="region of interest" description="Disordered" evidence="6">
    <location>
        <begin position="875"/>
        <end position="921"/>
    </location>
</feature>
<evidence type="ECO:0000256" key="6">
    <source>
        <dbReference type="SAM" id="MobiDB-lite"/>
    </source>
</evidence>
<dbReference type="GO" id="GO:0004190">
    <property type="term" value="F:aspartic-type endopeptidase activity"/>
    <property type="evidence" value="ECO:0007669"/>
    <property type="project" value="UniProtKB-KW"/>
</dbReference>
<dbReference type="Pfam" id="PF25597">
    <property type="entry name" value="SH3_retrovirus"/>
    <property type="match status" value="1"/>
</dbReference>
<feature type="region of interest" description="Disordered" evidence="6">
    <location>
        <begin position="236"/>
        <end position="319"/>
    </location>
</feature>